<dbReference type="GO" id="GO:0047661">
    <property type="term" value="F:amino-acid racemase activity"/>
    <property type="evidence" value="ECO:0007669"/>
    <property type="project" value="InterPro"/>
</dbReference>
<dbReference type="PANTHER" id="PTHR21198">
    <property type="entry name" value="GLUTAMATE RACEMASE"/>
    <property type="match status" value="1"/>
</dbReference>
<evidence type="ECO:0000313" key="4">
    <source>
        <dbReference type="Proteomes" id="UP000008332"/>
    </source>
</evidence>
<dbReference type="Proteomes" id="UP000008332">
    <property type="component" value="Chromosome"/>
</dbReference>
<dbReference type="PROSITE" id="PS00923">
    <property type="entry name" value="ASP_GLU_RACEMASE_1"/>
    <property type="match status" value="1"/>
</dbReference>
<dbReference type="InterPro" id="IPR001920">
    <property type="entry name" value="Asp/Glu_race"/>
</dbReference>
<dbReference type="Pfam" id="PF01177">
    <property type="entry name" value="Asp_Glu_race"/>
    <property type="match status" value="1"/>
</dbReference>
<sequence>MPAALDCSTLAAPSAASELPTRIVGILGGMGPAAGADFVRLFVQACADRMQQCGQAVNDQTFPEHWLMQVPVPDRTQALSSADDAPLEAMARALGRLETVGVCAVAMACNTAHAWHDELQARIPLIELLHMPREVVAYLRALRLREVGLLATQGTYRTGLYEAALAQAGITCHLPYEAERETLMRGIYDGVKTGDMAYAQSCFVDVAQRLIGRHGDVPLIMGCTEIPLTLTSAPQAAKWTLVNPAQVLAQALASRAYAG</sequence>
<protein>
    <submittedName>
        <fullName evidence="3">Aspartate racemase</fullName>
    </submittedName>
</protein>
<dbReference type="AlphaFoldDB" id="Q21TT6"/>
<dbReference type="InterPro" id="IPR015942">
    <property type="entry name" value="Asp/Glu/hydantoin_racemase"/>
</dbReference>
<dbReference type="EMBL" id="CP000267">
    <property type="protein sequence ID" value="ABD70817.1"/>
    <property type="molecule type" value="Genomic_DNA"/>
</dbReference>
<comment type="similarity">
    <text evidence="1">Belongs to the aspartate/glutamate racemases family.</text>
</comment>
<evidence type="ECO:0000256" key="1">
    <source>
        <dbReference type="ARBA" id="ARBA00007847"/>
    </source>
</evidence>
<dbReference type="HOGENOM" id="CLU_055360_2_1_4"/>
<dbReference type="eggNOG" id="COG1794">
    <property type="taxonomic scope" value="Bacteria"/>
</dbReference>
<dbReference type="RefSeq" id="WP_011465380.1">
    <property type="nucleotide sequence ID" value="NC_007908.1"/>
</dbReference>
<keyword evidence="4" id="KW-1185">Reference proteome</keyword>
<dbReference type="NCBIfam" id="TIGR00035">
    <property type="entry name" value="asp_race"/>
    <property type="match status" value="1"/>
</dbReference>
<dbReference type="InterPro" id="IPR004380">
    <property type="entry name" value="Asp_race"/>
</dbReference>
<evidence type="ECO:0000256" key="2">
    <source>
        <dbReference type="ARBA" id="ARBA00023235"/>
    </source>
</evidence>
<dbReference type="Gene3D" id="3.40.50.1860">
    <property type="match status" value="2"/>
</dbReference>
<organism evidence="3 4">
    <name type="scientific">Albidiferax ferrireducens (strain ATCC BAA-621 / DSM 15236 / T118)</name>
    <name type="common">Rhodoferax ferrireducens</name>
    <dbReference type="NCBI Taxonomy" id="338969"/>
    <lineage>
        <taxon>Bacteria</taxon>
        <taxon>Pseudomonadati</taxon>
        <taxon>Pseudomonadota</taxon>
        <taxon>Betaproteobacteria</taxon>
        <taxon>Burkholderiales</taxon>
        <taxon>Comamonadaceae</taxon>
        <taxon>Rhodoferax</taxon>
    </lineage>
</organism>
<evidence type="ECO:0000313" key="3">
    <source>
        <dbReference type="EMBL" id="ABD70817.1"/>
    </source>
</evidence>
<gene>
    <name evidence="3" type="ordered locus">Rfer_3108</name>
</gene>
<dbReference type="KEGG" id="rfr:Rfer_3108"/>
<keyword evidence="2" id="KW-0413">Isomerase</keyword>
<dbReference type="SUPFAM" id="SSF53681">
    <property type="entry name" value="Aspartate/glutamate racemase"/>
    <property type="match status" value="2"/>
</dbReference>
<dbReference type="OrthoDB" id="9803739at2"/>
<dbReference type="InterPro" id="IPR018187">
    <property type="entry name" value="Asp/Glu_racemase_AS_1"/>
</dbReference>
<proteinExistence type="inferred from homology"/>
<dbReference type="PANTHER" id="PTHR21198:SF7">
    <property type="entry name" value="ASPARTATE-GLUTAMATE RACEMASE FAMILY"/>
    <property type="match status" value="1"/>
</dbReference>
<reference evidence="4" key="1">
    <citation type="submission" date="2006-02" db="EMBL/GenBank/DDBJ databases">
        <title>Complete sequence of chromosome of Rhodoferax ferrireducens DSM 15236.</title>
        <authorList>
            <person name="Copeland A."/>
            <person name="Lucas S."/>
            <person name="Lapidus A."/>
            <person name="Barry K."/>
            <person name="Detter J.C."/>
            <person name="Glavina del Rio T."/>
            <person name="Hammon N."/>
            <person name="Israni S."/>
            <person name="Pitluck S."/>
            <person name="Brettin T."/>
            <person name="Bruce D."/>
            <person name="Han C."/>
            <person name="Tapia R."/>
            <person name="Gilna P."/>
            <person name="Kiss H."/>
            <person name="Schmutz J."/>
            <person name="Larimer F."/>
            <person name="Land M."/>
            <person name="Kyrpides N."/>
            <person name="Ivanova N."/>
            <person name="Richardson P."/>
        </authorList>
    </citation>
    <scope>NUCLEOTIDE SEQUENCE [LARGE SCALE GENOMIC DNA]</scope>
    <source>
        <strain evidence="4">ATCC BAA-621 / DSM 15236 / T118</strain>
    </source>
</reference>
<name>Q21TT6_ALBFT</name>
<dbReference type="STRING" id="338969.Rfer_3108"/>
<accession>Q21TT6</accession>